<keyword evidence="1" id="KW-1133">Transmembrane helix</keyword>
<proteinExistence type="predicted"/>
<protein>
    <submittedName>
        <fullName evidence="2">Uncharacterized protein</fullName>
    </submittedName>
</protein>
<evidence type="ECO:0000313" key="3">
    <source>
        <dbReference type="Proteomes" id="UP000308744"/>
    </source>
</evidence>
<dbReference type="AlphaFoldDB" id="A0A4U2Z1P1"/>
<dbReference type="RefSeq" id="WP_107895980.1">
    <property type="nucleotide sequence ID" value="NZ_PYWM01000015.1"/>
</dbReference>
<keyword evidence="1" id="KW-0472">Membrane</keyword>
<evidence type="ECO:0000313" key="2">
    <source>
        <dbReference type="EMBL" id="TKI67410.1"/>
    </source>
</evidence>
<gene>
    <name evidence="2" type="ORF">FC756_12880</name>
</gene>
<keyword evidence="3" id="KW-1185">Reference proteome</keyword>
<feature type="transmembrane region" description="Helical" evidence="1">
    <location>
        <begin position="12"/>
        <end position="31"/>
    </location>
</feature>
<dbReference type="EMBL" id="SZPU01000048">
    <property type="protein sequence ID" value="TKI67410.1"/>
    <property type="molecule type" value="Genomic_DNA"/>
</dbReference>
<reference evidence="2 3" key="1">
    <citation type="submission" date="2019-04" db="EMBL/GenBank/DDBJ databases">
        <title>Lysinibacillus genome sequencing.</title>
        <authorList>
            <person name="Dunlap C."/>
        </authorList>
    </citation>
    <scope>NUCLEOTIDE SEQUENCE [LARGE SCALE GENOMIC DNA]</scope>
    <source>
        <strain evidence="2 3">CCTCC AB 2010389</strain>
    </source>
</reference>
<sequence>MKKTFYFFARNSIIYITTVVFTTVTLTFVPAKSFAIPLSEELEDDSFVILEIIKFTDKEVVYKTLENGDLFLYEEQIENEAVTTNKYKIDNVAKELVEYFITIIDMNEDDIFVSQKNLLSKQIYSKTSVHVSPVNEIKNDKIVYTTSATGEWVTARASGLRVS</sequence>
<evidence type="ECO:0000256" key="1">
    <source>
        <dbReference type="SAM" id="Phobius"/>
    </source>
</evidence>
<comment type="caution">
    <text evidence="2">The sequence shown here is derived from an EMBL/GenBank/DDBJ whole genome shotgun (WGS) entry which is preliminary data.</text>
</comment>
<dbReference type="Proteomes" id="UP000308744">
    <property type="component" value="Unassembled WGS sequence"/>
</dbReference>
<accession>A0A4U2Z1P1</accession>
<keyword evidence="1" id="KW-0812">Transmembrane</keyword>
<organism evidence="2 3">
    <name type="scientific">Lysinibacillus mangiferihumi</name>
    <dbReference type="NCBI Taxonomy" id="1130819"/>
    <lineage>
        <taxon>Bacteria</taxon>
        <taxon>Bacillati</taxon>
        <taxon>Bacillota</taxon>
        <taxon>Bacilli</taxon>
        <taxon>Bacillales</taxon>
        <taxon>Bacillaceae</taxon>
        <taxon>Lysinibacillus</taxon>
    </lineage>
</organism>
<name>A0A4U2Z1P1_9BACI</name>